<proteinExistence type="predicted"/>
<dbReference type="PANTHER" id="PTHR46505:SF1">
    <property type="entry name" value="OXIDOREDUCTASE NAD-BINDING DOMAIN-CONTAINING PROTEIN 1"/>
    <property type="match status" value="1"/>
</dbReference>
<evidence type="ECO:0000256" key="6">
    <source>
        <dbReference type="ARBA" id="ARBA00040516"/>
    </source>
</evidence>
<dbReference type="InterPro" id="IPR039261">
    <property type="entry name" value="FNR_nucleotide-bd"/>
</dbReference>
<dbReference type="CDD" id="cd00322">
    <property type="entry name" value="FNR_like"/>
    <property type="match status" value="1"/>
</dbReference>
<dbReference type="Gene3D" id="2.40.30.10">
    <property type="entry name" value="Translation factors"/>
    <property type="match status" value="1"/>
</dbReference>
<evidence type="ECO:0000256" key="5">
    <source>
        <dbReference type="ARBA" id="ARBA00023027"/>
    </source>
</evidence>
<dbReference type="InterPro" id="IPR001433">
    <property type="entry name" value="OxRdtase_FAD/NAD-bd"/>
</dbReference>
<evidence type="ECO:0000256" key="4">
    <source>
        <dbReference type="ARBA" id="ARBA00023002"/>
    </source>
</evidence>
<keyword evidence="3" id="KW-0274">FAD</keyword>
<dbReference type="InterPro" id="IPR001709">
    <property type="entry name" value="Flavoprot_Pyr_Nucl_cyt_Rdtase"/>
</dbReference>
<keyword evidence="5" id="KW-0520">NAD</keyword>
<dbReference type="SUPFAM" id="SSF52343">
    <property type="entry name" value="Ferredoxin reductase-like, C-terminal NADP-linked domain"/>
    <property type="match status" value="1"/>
</dbReference>
<keyword evidence="2" id="KW-0285">Flavoprotein</keyword>
<sequence length="286" mass="32100">RKIGTAPAKTNSIPEDLLSASSGKHLRITAQNTRLPVLAEATVTEINEKSPMIKSFTFQIRNPQFDFKAGQWVDMFIPGMETVGGFSMYSSPTYLAETQTIKLGVKFSKWPPSHWLSTECQVGSTVSLRVGGDFFYAPEIDEAPHDLLLVAGGVGVNPLASMFYHAAHLYDLYLMDPKVHSPGKVLMLFSARNKQELLYKDELDEISSRHSRMKVKYFTTRETPNENSDVIGGHITEDVLRNTLSSMDLSSLKTFVCGPPPMIEAIESSLLKCNLEHHQILYEKWW</sequence>
<protein>
    <recommendedName>
        <fullName evidence="6">Oxidoreductase NAD-binding domain-containing protein 1</fullName>
    </recommendedName>
</protein>
<dbReference type="PRINTS" id="PR00410">
    <property type="entry name" value="PHEHYDRXLASE"/>
</dbReference>
<keyword evidence="9" id="KW-1185">Reference proteome</keyword>
<evidence type="ECO:0000259" key="7">
    <source>
        <dbReference type="PROSITE" id="PS51384"/>
    </source>
</evidence>
<comment type="caution">
    <text evidence="8">The sequence shown here is derived from an EMBL/GenBank/DDBJ whole genome shotgun (WGS) entry which is preliminary data.</text>
</comment>
<dbReference type="PRINTS" id="PR00371">
    <property type="entry name" value="FPNCR"/>
</dbReference>
<organism evidence="8 9">
    <name type="scientific">Meganyctiphanes norvegica</name>
    <name type="common">Northern krill</name>
    <name type="synonym">Thysanopoda norvegica</name>
    <dbReference type="NCBI Taxonomy" id="48144"/>
    <lineage>
        <taxon>Eukaryota</taxon>
        <taxon>Metazoa</taxon>
        <taxon>Ecdysozoa</taxon>
        <taxon>Arthropoda</taxon>
        <taxon>Crustacea</taxon>
        <taxon>Multicrustacea</taxon>
        <taxon>Malacostraca</taxon>
        <taxon>Eumalacostraca</taxon>
        <taxon>Eucarida</taxon>
        <taxon>Euphausiacea</taxon>
        <taxon>Euphausiidae</taxon>
        <taxon>Meganyctiphanes</taxon>
    </lineage>
</organism>
<evidence type="ECO:0000313" key="9">
    <source>
        <dbReference type="Proteomes" id="UP001497623"/>
    </source>
</evidence>
<dbReference type="InterPro" id="IPR052128">
    <property type="entry name" value="Oxidoreductase_NAD-binding"/>
</dbReference>
<comment type="cofactor">
    <cofactor evidence="1">
        <name>FAD</name>
        <dbReference type="ChEBI" id="CHEBI:57692"/>
    </cofactor>
</comment>
<dbReference type="Pfam" id="PF00175">
    <property type="entry name" value="NAD_binding_1"/>
    <property type="match status" value="1"/>
</dbReference>
<dbReference type="AlphaFoldDB" id="A0AAV2QDH6"/>
<dbReference type="SUPFAM" id="SSF63380">
    <property type="entry name" value="Riboflavin synthase domain-like"/>
    <property type="match status" value="1"/>
</dbReference>
<dbReference type="Proteomes" id="UP001497623">
    <property type="component" value="Unassembled WGS sequence"/>
</dbReference>
<accession>A0AAV2QDH6</accession>
<dbReference type="GO" id="GO:0005739">
    <property type="term" value="C:mitochondrion"/>
    <property type="evidence" value="ECO:0007669"/>
    <property type="project" value="TreeGrafter"/>
</dbReference>
<gene>
    <name evidence="8" type="ORF">MNOR_LOCUS11442</name>
</gene>
<dbReference type="EMBL" id="CAXKWB010006016">
    <property type="protein sequence ID" value="CAL4080993.1"/>
    <property type="molecule type" value="Genomic_DNA"/>
</dbReference>
<feature type="non-terminal residue" evidence="8">
    <location>
        <position position="1"/>
    </location>
</feature>
<evidence type="ECO:0000313" key="8">
    <source>
        <dbReference type="EMBL" id="CAL4080993.1"/>
    </source>
</evidence>
<feature type="domain" description="FAD-binding FR-type" evidence="7">
    <location>
        <begin position="36"/>
        <end position="138"/>
    </location>
</feature>
<dbReference type="PROSITE" id="PS51384">
    <property type="entry name" value="FAD_FR"/>
    <property type="match status" value="1"/>
</dbReference>
<dbReference type="PANTHER" id="PTHR46505">
    <property type="entry name" value="OXIDOREDUCTASE NAD-BINDING DOMAIN-CONTAINING PROTEIN 1"/>
    <property type="match status" value="1"/>
</dbReference>
<dbReference type="InterPro" id="IPR017938">
    <property type="entry name" value="Riboflavin_synthase-like_b-brl"/>
</dbReference>
<evidence type="ECO:0000256" key="3">
    <source>
        <dbReference type="ARBA" id="ARBA00022827"/>
    </source>
</evidence>
<reference evidence="8 9" key="1">
    <citation type="submission" date="2024-05" db="EMBL/GenBank/DDBJ databases">
        <authorList>
            <person name="Wallberg A."/>
        </authorList>
    </citation>
    <scope>NUCLEOTIDE SEQUENCE [LARGE SCALE GENOMIC DNA]</scope>
</reference>
<dbReference type="GO" id="GO:0016491">
    <property type="term" value="F:oxidoreductase activity"/>
    <property type="evidence" value="ECO:0007669"/>
    <property type="project" value="UniProtKB-KW"/>
</dbReference>
<evidence type="ECO:0000256" key="2">
    <source>
        <dbReference type="ARBA" id="ARBA00022630"/>
    </source>
</evidence>
<dbReference type="Gene3D" id="3.40.50.80">
    <property type="entry name" value="Nucleotide-binding domain of ferredoxin-NADP reductase (FNR) module"/>
    <property type="match status" value="1"/>
</dbReference>
<dbReference type="InterPro" id="IPR017927">
    <property type="entry name" value="FAD-bd_FR_type"/>
</dbReference>
<evidence type="ECO:0000256" key="1">
    <source>
        <dbReference type="ARBA" id="ARBA00001974"/>
    </source>
</evidence>
<name>A0AAV2QDH6_MEGNR</name>
<keyword evidence="4" id="KW-0560">Oxidoreductase</keyword>